<organism evidence="2 3">
    <name type="scientific">Candidatus Gottesmanbacteria bacterium RIFCSPHIGHO2_02_FULL_39_11</name>
    <dbReference type="NCBI Taxonomy" id="1798382"/>
    <lineage>
        <taxon>Bacteria</taxon>
        <taxon>Candidatus Gottesmaniibacteriota</taxon>
    </lineage>
</organism>
<dbReference type="PANTHER" id="PTHR12526:SF595">
    <property type="entry name" value="BLL5217 PROTEIN"/>
    <property type="match status" value="1"/>
</dbReference>
<dbReference type="STRING" id="1798382.A3D77_03335"/>
<dbReference type="GO" id="GO:0016757">
    <property type="term" value="F:glycosyltransferase activity"/>
    <property type="evidence" value="ECO:0007669"/>
    <property type="project" value="InterPro"/>
</dbReference>
<sequence>MRIAILGSVATQIPPIGQAAIETLVNYQALGLAAKNHQILLFAPVGSSVSHPNIQLVPVGRGGTLSGQGKESEEGELEIGSSYKLRLEIAHLSILLQKLIDLKDEYDVILNNLRGEAVIFPVAKLLNKKVFHVMHMPLFDEIASVIKKYQTSLIAISIAQRKAYPDLNYAATVYNGVDPDLFSFNPKHLDYFLYLGSITPNKNPAAAVRVCRSLGVSLKIGGRIKDEKYYKKEIEPFVDGTQIQWIGEITQEEIIKMYQGAKAFLFPTLWEEPFGLVLIEAMSCGTPVIAYANGAIPEVVVNGRTGFVIEDNSEEKMMEKMKIIDSINRKNCREHVEKNFTIEKMVEGYNRALAGISQ</sequence>
<comment type="caution">
    <text evidence="2">The sequence shown here is derived from an EMBL/GenBank/DDBJ whole genome shotgun (WGS) entry which is preliminary data.</text>
</comment>
<gene>
    <name evidence="2" type="ORF">A3D77_03335</name>
</gene>
<dbReference type="CDD" id="cd03802">
    <property type="entry name" value="GT4_AviGT4-like"/>
    <property type="match status" value="1"/>
</dbReference>
<dbReference type="EMBL" id="MFJL01000032">
    <property type="protein sequence ID" value="OGG13992.1"/>
    <property type="molecule type" value="Genomic_DNA"/>
</dbReference>
<reference evidence="2 3" key="1">
    <citation type="journal article" date="2016" name="Nat. Commun.">
        <title>Thousands of microbial genomes shed light on interconnected biogeochemical processes in an aquifer system.</title>
        <authorList>
            <person name="Anantharaman K."/>
            <person name="Brown C.T."/>
            <person name="Hug L.A."/>
            <person name="Sharon I."/>
            <person name="Castelle C.J."/>
            <person name="Probst A.J."/>
            <person name="Thomas B.C."/>
            <person name="Singh A."/>
            <person name="Wilkins M.J."/>
            <person name="Karaoz U."/>
            <person name="Brodie E.L."/>
            <person name="Williams K.H."/>
            <person name="Hubbard S.S."/>
            <person name="Banfield J.F."/>
        </authorList>
    </citation>
    <scope>NUCLEOTIDE SEQUENCE [LARGE SCALE GENOMIC DNA]</scope>
</reference>
<evidence type="ECO:0000313" key="3">
    <source>
        <dbReference type="Proteomes" id="UP000176923"/>
    </source>
</evidence>
<dbReference type="Proteomes" id="UP000176923">
    <property type="component" value="Unassembled WGS sequence"/>
</dbReference>
<dbReference type="AlphaFoldDB" id="A0A1F5ZPG2"/>
<accession>A0A1F5ZPG2</accession>
<dbReference type="PANTHER" id="PTHR12526">
    <property type="entry name" value="GLYCOSYLTRANSFERASE"/>
    <property type="match status" value="1"/>
</dbReference>
<evidence type="ECO:0000259" key="1">
    <source>
        <dbReference type="Pfam" id="PF00534"/>
    </source>
</evidence>
<dbReference type="InterPro" id="IPR001296">
    <property type="entry name" value="Glyco_trans_1"/>
</dbReference>
<dbReference type="Pfam" id="PF00534">
    <property type="entry name" value="Glycos_transf_1"/>
    <property type="match status" value="1"/>
</dbReference>
<proteinExistence type="predicted"/>
<dbReference type="SUPFAM" id="SSF53756">
    <property type="entry name" value="UDP-Glycosyltransferase/glycogen phosphorylase"/>
    <property type="match status" value="1"/>
</dbReference>
<name>A0A1F5ZPG2_9BACT</name>
<dbReference type="Gene3D" id="3.40.50.2000">
    <property type="entry name" value="Glycogen Phosphorylase B"/>
    <property type="match status" value="2"/>
</dbReference>
<feature type="domain" description="Glycosyl transferase family 1" evidence="1">
    <location>
        <begin position="188"/>
        <end position="324"/>
    </location>
</feature>
<evidence type="ECO:0000313" key="2">
    <source>
        <dbReference type="EMBL" id="OGG13992.1"/>
    </source>
</evidence>
<protein>
    <recommendedName>
        <fullName evidence="1">Glycosyl transferase family 1 domain-containing protein</fullName>
    </recommendedName>
</protein>